<evidence type="ECO:0000256" key="1">
    <source>
        <dbReference type="SAM" id="MobiDB-lite"/>
    </source>
</evidence>
<name>A0ABW2LQE3_9PSEU</name>
<dbReference type="PANTHER" id="PTHR36454:SF1">
    <property type="entry name" value="DUF1015 DOMAIN-CONTAINING PROTEIN"/>
    <property type="match status" value="1"/>
</dbReference>
<evidence type="ECO:0000313" key="3">
    <source>
        <dbReference type="Proteomes" id="UP001596504"/>
    </source>
</evidence>
<keyword evidence="3" id="KW-1185">Reference proteome</keyword>
<sequence>MAATAANDHEEASAIPPQTTATRNGVHVAPFAGWRINNSQLNALAARYATPWDPSGAAPPAETALTLHAWQQSNTLIQDPQPALYAYEQSGPRGAVRGVLGAVHLDSKLLPHQDLIPERVAHICDLVHETGFNLDPLMLSYPGTGRAATWLDHCRSSRPVTEVLGDDGQLHRLWRLAEREAVHDIGAELAGRSAFIADGHHRHVAARQLRRDYYATGSGPGGWDFVPALLVDARDTPVRIGPVHRVLPYTDPDQALSAAAQRFHVQPIPGELRQWVQRLREQTRTGPAFVAITRGGAYLLSNPDRGFVNACLGNCPAPLHGLPLSVLRHVLIDAVWRVPDLPEYVSPETSAATALARVRRAGGMAILVPPPEHRHLRTAMSAGLRLPAKSTSFLPKPHPGLLYRSLAEVPAPR</sequence>
<evidence type="ECO:0000313" key="2">
    <source>
        <dbReference type="EMBL" id="MFC7344776.1"/>
    </source>
</evidence>
<accession>A0ABW2LQE3</accession>
<comment type="caution">
    <text evidence="2">The sequence shown here is derived from an EMBL/GenBank/DDBJ whole genome shotgun (WGS) entry which is preliminary data.</text>
</comment>
<reference evidence="3" key="1">
    <citation type="journal article" date="2019" name="Int. J. Syst. Evol. Microbiol.">
        <title>The Global Catalogue of Microorganisms (GCM) 10K type strain sequencing project: providing services to taxonomists for standard genome sequencing and annotation.</title>
        <authorList>
            <consortium name="The Broad Institute Genomics Platform"/>
            <consortium name="The Broad Institute Genome Sequencing Center for Infectious Disease"/>
            <person name="Wu L."/>
            <person name="Ma J."/>
        </authorList>
    </citation>
    <scope>NUCLEOTIDE SEQUENCE [LARGE SCALE GENOMIC DNA]</scope>
    <source>
        <strain evidence="3">WLHS5</strain>
    </source>
</reference>
<organism evidence="2 3">
    <name type="scientific">Saccharopolyspora griseoalba</name>
    <dbReference type="NCBI Taxonomy" id="1431848"/>
    <lineage>
        <taxon>Bacteria</taxon>
        <taxon>Bacillati</taxon>
        <taxon>Actinomycetota</taxon>
        <taxon>Actinomycetes</taxon>
        <taxon>Pseudonocardiales</taxon>
        <taxon>Pseudonocardiaceae</taxon>
        <taxon>Saccharopolyspora</taxon>
    </lineage>
</organism>
<feature type="region of interest" description="Disordered" evidence="1">
    <location>
        <begin position="1"/>
        <end position="21"/>
    </location>
</feature>
<dbReference type="RefSeq" id="WP_380672894.1">
    <property type="nucleotide sequence ID" value="NZ_JBHTCJ010000019.1"/>
</dbReference>
<dbReference type="Proteomes" id="UP001596504">
    <property type="component" value="Unassembled WGS sequence"/>
</dbReference>
<dbReference type="Pfam" id="PF06245">
    <property type="entry name" value="DUF1015"/>
    <property type="match status" value="1"/>
</dbReference>
<dbReference type="PANTHER" id="PTHR36454">
    <property type="entry name" value="LMO2823 PROTEIN"/>
    <property type="match status" value="1"/>
</dbReference>
<protein>
    <submittedName>
        <fullName evidence="2">DUF1015 family protein</fullName>
    </submittedName>
</protein>
<dbReference type="InterPro" id="IPR008323">
    <property type="entry name" value="UCP033563"/>
</dbReference>
<gene>
    <name evidence="2" type="ORF">ACFQRI_25490</name>
</gene>
<dbReference type="EMBL" id="JBHTCJ010000019">
    <property type="protein sequence ID" value="MFC7344776.1"/>
    <property type="molecule type" value="Genomic_DNA"/>
</dbReference>
<proteinExistence type="predicted"/>